<dbReference type="PROSITE" id="PS50096">
    <property type="entry name" value="IQ"/>
    <property type="match status" value="1"/>
</dbReference>
<dbReference type="STRING" id="1122170.GCA_000701265_02772"/>
<dbReference type="PROSITE" id="PS51192">
    <property type="entry name" value="HELICASE_ATP_BIND_1"/>
    <property type="match status" value="1"/>
</dbReference>
<dbReference type="GO" id="GO:0005524">
    <property type="term" value="F:ATP binding"/>
    <property type="evidence" value="ECO:0007669"/>
    <property type="project" value="InterPro"/>
</dbReference>
<protein>
    <submittedName>
        <fullName evidence="3">Type III restriction enzyme, res subunit</fullName>
    </submittedName>
</protein>
<keyword evidence="1" id="KW-0175">Coiled coil</keyword>
<feature type="coiled-coil region" evidence="1">
    <location>
        <begin position="923"/>
        <end position="985"/>
    </location>
</feature>
<dbReference type="InterPro" id="IPR006935">
    <property type="entry name" value="Helicase/UvrB_N"/>
</dbReference>
<dbReference type="OrthoDB" id="5651942at2"/>
<sequence length="988" mass="111002">MGARDEVVRQQIEDLKNYTDTVAAVYLLKEVVDTGAVVTIGSAKDKIDEENLKQNPKIGNVVKAILAVAGKPEEGGKWVLNGLDGKPHLEAAITIGSAVYTVDLVFEGNDSTVSTTQNYTMNITSKLTAEVSRGKLFFDNDRTATVKLIYDKEGDVRAVTKKGLSIDTSSFIPRAYQNEILAKFHDSLKDKKEQRLAVMGTGSGKSIVMAGIAQATGRTVMIVPDETLVKQQSEETIDMLGKGIVNGVKVSPPRVFTFTTLISKVDALAGVEDFNELEESDKEEMRQYFAKVIAGTEPYDQIVLQAEHPLFKIIAGEIKDSMVLIDESHRHTFDENDALILKGLQEHNTILALTATPTSKLYDLFQGAPLDDLSLGAAIELGTIRPILPEVAYLEEKDLVDQAIIHYFDDYYLEKGMVGYVDPKELKQKIILSEGLEDSVAQQKAINQALELNRIRCQRNMGFSDDKDTREKLAAAYQKIANGDRETIEKYQDEVAKLRQKSECEARLKLTQEFGSVDEVEFRKHVAKPVVNLKQDIDREQQKDIQRTINSYALALVFNEKPADIAEKDRSHKLNAYLKEWDENIEKYERGDTIPSPVANKLKSCENKNRITLSEALTNLRGPISNLPTAQKEAITKLVLDRAEALLMEINHSRPISTVITGATPVHLGTLKATENYASAIDMSTAQTTVDEQLAQIEVGLRTHIVADQRIATGVSIRDILNVQIINNNSPVIESDINVINGILSGPQAAGRCVRNKDVEARAQQYIDSRYQNKGLILTVDEIIDPKESAAKTRAVMENREKQAQKEREAIVALQSVIRGFQSFSLFQQYLPLHKKIEELSAKLEISKELLKDKERTFRKKEFELDYLKEARTQKEDPILKEINKLEKELQIVPGRKEGAPLPTEYARNMSLYLLWVRSTLKRAELESETREVRQTIHEVEQEMHVLEEAISELQKAIQEGTLKLDKMKEQEELLVQKIEELNKHLTL</sequence>
<organism evidence="3 4">
    <name type="scientific">Legionella wadsworthii</name>
    <dbReference type="NCBI Taxonomy" id="28088"/>
    <lineage>
        <taxon>Bacteria</taxon>
        <taxon>Pseudomonadati</taxon>
        <taxon>Pseudomonadota</taxon>
        <taxon>Gammaproteobacteria</taxon>
        <taxon>Legionellales</taxon>
        <taxon>Legionellaceae</taxon>
        <taxon>Legionella</taxon>
    </lineage>
</organism>
<dbReference type="SMART" id="SM00487">
    <property type="entry name" value="DEXDc"/>
    <property type="match status" value="1"/>
</dbReference>
<name>A0A378LNF0_9GAMM</name>
<dbReference type="PANTHER" id="PTHR47396">
    <property type="entry name" value="TYPE I RESTRICTION ENZYME ECOKI R PROTEIN"/>
    <property type="match status" value="1"/>
</dbReference>
<reference evidence="3 4" key="1">
    <citation type="submission" date="2018-06" db="EMBL/GenBank/DDBJ databases">
        <authorList>
            <consortium name="Pathogen Informatics"/>
            <person name="Doyle S."/>
        </authorList>
    </citation>
    <scope>NUCLEOTIDE SEQUENCE [LARGE SCALE GENOMIC DNA]</scope>
    <source>
        <strain evidence="3 4">NCTC11532</strain>
    </source>
</reference>
<dbReference type="RefSeq" id="WP_031563802.1">
    <property type="nucleotide sequence ID" value="NZ_CAAAIS010000002.1"/>
</dbReference>
<evidence type="ECO:0000313" key="3">
    <source>
        <dbReference type="EMBL" id="STY28436.1"/>
    </source>
</evidence>
<dbReference type="InterPro" id="IPR027417">
    <property type="entry name" value="P-loop_NTPase"/>
</dbReference>
<dbReference type="Proteomes" id="UP000255297">
    <property type="component" value="Unassembled WGS sequence"/>
</dbReference>
<accession>A0A378LNF0</accession>
<evidence type="ECO:0000313" key="4">
    <source>
        <dbReference type="Proteomes" id="UP000255297"/>
    </source>
</evidence>
<gene>
    <name evidence="3" type="ORF">NCTC11532_00610</name>
</gene>
<dbReference type="InterPro" id="IPR014001">
    <property type="entry name" value="Helicase_ATP-bd"/>
</dbReference>
<feature type="domain" description="Helicase ATP-binding" evidence="2">
    <location>
        <begin position="186"/>
        <end position="375"/>
    </location>
</feature>
<keyword evidence="4" id="KW-1185">Reference proteome</keyword>
<dbReference type="InterPro" id="IPR050742">
    <property type="entry name" value="Helicase_Restrict-Modif_Enz"/>
</dbReference>
<dbReference type="Pfam" id="PF04851">
    <property type="entry name" value="ResIII"/>
    <property type="match status" value="1"/>
</dbReference>
<dbReference type="GO" id="GO:0003677">
    <property type="term" value="F:DNA binding"/>
    <property type="evidence" value="ECO:0007669"/>
    <property type="project" value="InterPro"/>
</dbReference>
<dbReference type="SUPFAM" id="SSF52540">
    <property type="entry name" value="P-loop containing nucleoside triphosphate hydrolases"/>
    <property type="match status" value="2"/>
</dbReference>
<feature type="coiled-coil region" evidence="1">
    <location>
        <begin position="481"/>
        <end position="508"/>
    </location>
</feature>
<dbReference type="AlphaFoldDB" id="A0A378LNF0"/>
<dbReference type="Gene3D" id="3.40.50.300">
    <property type="entry name" value="P-loop containing nucleotide triphosphate hydrolases"/>
    <property type="match status" value="1"/>
</dbReference>
<dbReference type="EMBL" id="UGPB01000001">
    <property type="protein sequence ID" value="STY28436.1"/>
    <property type="molecule type" value="Genomic_DNA"/>
</dbReference>
<evidence type="ECO:0000259" key="2">
    <source>
        <dbReference type="PROSITE" id="PS51192"/>
    </source>
</evidence>
<evidence type="ECO:0000256" key="1">
    <source>
        <dbReference type="SAM" id="Coils"/>
    </source>
</evidence>
<proteinExistence type="predicted"/>
<dbReference type="GO" id="GO:0005829">
    <property type="term" value="C:cytosol"/>
    <property type="evidence" value="ECO:0007669"/>
    <property type="project" value="TreeGrafter"/>
</dbReference>
<dbReference type="GO" id="GO:0016787">
    <property type="term" value="F:hydrolase activity"/>
    <property type="evidence" value="ECO:0007669"/>
    <property type="project" value="InterPro"/>
</dbReference>
<dbReference type="PANTHER" id="PTHR47396:SF1">
    <property type="entry name" value="ATP-DEPENDENT HELICASE IRC3-RELATED"/>
    <property type="match status" value="1"/>
</dbReference>